<proteinExistence type="predicted"/>
<keyword evidence="14" id="KW-1185">Reference proteome</keyword>
<evidence type="ECO:0000256" key="3">
    <source>
        <dbReference type="ARBA" id="ARBA00022692"/>
    </source>
</evidence>
<dbReference type="SMART" id="SM00744">
    <property type="entry name" value="RINGv"/>
    <property type="match status" value="1"/>
</dbReference>
<feature type="compositionally biased region" description="Basic and acidic residues" evidence="10">
    <location>
        <begin position="42"/>
        <end position="55"/>
    </location>
</feature>
<feature type="compositionally biased region" description="Polar residues" evidence="10">
    <location>
        <begin position="25"/>
        <end position="34"/>
    </location>
</feature>
<reference evidence="13" key="2">
    <citation type="submission" date="2015-02" db="UniProtKB">
        <authorList>
            <consortium name="EnsemblMetazoa"/>
        </authorList>
    </citation>
    <scope>IDENTIFICATION</scope>
</reference>
<keyword evidence="9 11" id="KW-0472">Membrane</keyword>
<dbReference type="AlphaFoldDB" id="T1IJ85"/>
<keyword evidence="5" id="KW-0863">Zinc-finger</keyword>
<dbReference type="Gene3D" id="3.30.40.10">
    <property type="entry name" value="Zinc/RING finger domain, C3HC4 (zinc finger)"/>
    <property type="match status" value="1"/>
</dbReference>
<evidence type="ECO:0000256" key="1">
    <source>
        <dbReference type="ARBA" id="ARBA00004141"/>
    </source>
</evidence>
<keyword evidence="2" id="KW-0808">Transferase</keyword>
<evidence type="ECO:0000256" key="7">
    <source>
        <dbReference type="ARBA" id="ARBA00022833"/>
    </source>
</evidence>
<evidence type="ECO:0000256" key="11">
    <source>
        <dbReference type="SAM" id="Phobius"/>
    </source>
</evidence>
<organism evidence="13 14">
    <name type="scientific">Strigamia maritima</name>
    <name type="common">European centipede</name>
    <name type="synonym">Geophilus maritimus</name>
    <dbReference type="NCBI Taxonomy" id="126957"/>
    <lineage>
        <taxon>Eukaryota</taxon>
        <taxon>Metazoa</taxon>
        <taxon>Ecdysozoa</taxon>
        <taxon>Arthropoda</taxon>
        <taxon>Myriapoda</taxon>
        <taxon>Chilopoda</taxon>
        <taxon>Pleurostigmophora</taxon>
        <taxon>Geophilomorpha</taxon>
        <taxon>Linotaeniidae</taxon>
        <taxon>Strigamia</taxon>
    </lineage>
</organism>
<dbReference type="SUPFAM" id="SSF57850">
    <property type="entry name" value="RING/U-box"/>
    <property type="match status" value="1"/>
</dbReference>
<dbReference type="Pfam" id="PF12906">
    <property type="entry name" value="RINGv"/>
    <property type="match status" value="1"/>
</dbReference>
<dbReference type="PANTHER" id="PTHR46065:SF3">
    <property type="entry name" value="FI20425P1"/>
    <property type="match status" value="1"/>
</dbReference>
<evidence type="ECO:0000256" key="10">
    <source>
        <dbReference type="SAM" id="MobiDB-lite"/>
    </source>
</evidence>
<feature type="compositionally biased region" description="Polar residues" evidence="10">
    <location>
        <begin position="1"/>
        <end position="10"/>
    </location>
</feature>
<dbReference type="InterPro" id="IPR011016">
    <property type="entry name" value="Znf_RING-CH"/>
</dbReference>
<dbReference type="eggNOG" id="ENOG502SC17">
    <property type="taxonomic scope" value="Eukaryota"/>
</dbReference>
<dbReference type="PROSITE" id="PS51292">
    <property type="entry name" value="ZF_RING_CH"/>
    <property type="match status" value="1"/>
</dbReference>
<evidence type="ECO:0000256" key="2">
    <source>
        <dbReference type="ARBA" id="ARBA00022679"/>
    </source>
</evidence>
<dbReference type="HOGENOM" id="CLU_1148472_0_0_1"/>
<keyword evidence="8 11" id="KW-1133">Transmembrane helix</keyword>
<dbReference type="Proteomes" id="UP000014500">
    <property type="component" value="Unassembled WGS sequence"/>
</dbReference>
<keyword evidence="3 11" id="KW-0812">Transmembrane</keyword>
<feature type="region of interest" description="Disordered" evidence="10">
    <location>
        <begin position="1"/>
        <end position="61"/>
    </location>
</feature>
<dbReference type="PANTHER" id="PTHR46065">
    <property type="entry name" value="E3 UBIQUITIN-PROTEIN LIGASE MARCH 2/3 FAMILY MEMBER"/>
    <property type="match status" value="1"/>
</dbReference>
<keyword evidence="4" id="KW-0479">Metal-binding</keyword>
<evidence type="ECO:0000259" key="12">
    <source>
        <dbReference type="PROSITE" id="PS51292"/>
    </source>
</evidence>
<sequence length="242" mass="28078">MEASNINSIRMSPPSVHMYKEKNTDSVIKNNKSPALQIRKPTSSERKSSSPRDDSSCGSFSEPQCRICYGGKECGPLINSCRCTGSIAFAHEQCLKKWLQEKGTSKCEICCTTYQQPRTLENIGQWTFPVLMCSPNLFRGLFLTTLIWICVYYFIIIAIQPQNFIMKEVFFAVMYFLLMVLIVMTFNSCQPFTFSVRQWVDFHNQTTVNAYFLFFHWNYFFILIRFPIEELSNVVLLTCKNI</sequence>
<evidence type="ECO:0000256" key="4">
    <source>
        <dbReference type="ARBA" id="ARBA00022723"/>
    </source>
</evidence>
<evidence type="ECO:0000313" key="13">
    <source>
        <dbReference type="EnsemblMetazoa" id="SMAR000944-PA"/>
    </source>
</evidence>
<evidence type="ECO:0000256" key="8">
    <source>
        <dbReference type="ARBA" id="ARBA00022989"/>
    </source>
</evidence>
<dbReference type="InterPro" id="IPR013083">
    <property type="entry name" value="Znf_RING/FYVE/PHD"/>
</dbReference>
<reference evidence="14" key="1">
    <citation type="submission" date="2011-05" db="EMBL/GenBank/DDBJ databases">
        <authorList>
            <person name="Richards S.R."/>
            <person name="Qu J."/>
            <person name="Jiang H."/>
            <person name="Jhangiani S.N."/>
            <person name="Agravi P."/>
            <person name="Goodspeed R."/>
            <person name="Gross S."/>
            <person name="Mandapat C."/>
            <person name="Jackson L."/>
            <person name="Mathew T."/>
            <person name="Pu L."/>
            <person name="Thornton R."/>
            <person name="Saada N."/>
            <person name="Wilczek-Boney K.B."/>
            <person name="Lee S."/>
            <person name="Kovar C."/>
            <person name="Wu Y."/>
            <person name="Scherer S.E."/>
            <person name="Worley K.C."/>
            <person name="Muzny D.M."/>
            <person name="Gibbs R."/>
        </authorList>
    </citation>
    <scope>NUCLEOTIDE SEQUENCE</scope>
    <source>
        <strain evidence="14">Brora</strain>
    </source>
</reference>
<dbReference type="GO" id="GO:0016020">
    <property type="term" value="C:membrane"/>
    <property type="evidence" value="ECO:0007669"/>
    <property type="project" value="UniProtKB-SubCell"/>
</dbReference>
<dbReference type="EnsemblMetazoa" id="SMAR000944-RA">
    <property type="protein sequence ID" value="SMAR000944-PA"/>
    <property type="gene ID" value="SMAR000944"/>
</dbReference>
<protein>
    <recommendedName>
        <fullName evidence="12">RING-CH-type domain-containing protein</fullName>
    </recommendedName>
</protein>
<feature type="domain" description="RING-CH-type" evidence="12">
    <location>
        <begin position="57"/>
        <end position="117"/>
    </location>
</feature>
<dbReference type="STRING" id="126957.T1IJ85"/>
<dbReference type="GO" id="GO:0016740">
    <property type="term" value="F:transferase activity"/>
    <property type="evidence" value="ECO:0007669"/>
    <property type="project" value="UniProtKB-KW"/>
</dbReference>
<comment type="subcellular location">
    <subcellularLocation>
        <location evidence="1">Membrane</location>
        <topology evidence="1">Multi-pass membrane protein</topology>
    </subcellularLocation>
</comment>
<evidence type="ECO:0000256" key="5">
    <source>
        <dbReference type="ARBA" id="ARBA00022771"/>
    </source>
</evidence>
<evidence type="ECO:0000256" key="9">
    <source>
        <dbReference type="ARBA" id="ARBA00023136"/>
    </source>
</evidence>
<feature type="transmembrane region" description="Helical" evidence="11">
    <location>
        <begin position="169"/>
        <end position="188"/>
    </location>
</feature>
<feature type="transmembrane region" description="Helical" evidence="11">
    <location>
        <begin position="208"/>
        <end position="228"/>
    </location>
</feature>
<keyword evidence="6" id="KW-0833">Ubl conjugation pathway</keyword>
<feature type="transmembrane region" description="Helical" evidence="11">
    <location>
        <begin position="137"/>
        <end position="157"/>
    </location>
</feature>
<dbReference type="PhylomeDB" id="T1IJ85"/>
<name>T1IJ85_STRMM</name>
<keyword evidence="7" id="KW-0862">Zinc</keyword>
<dbReference type="GO" id="GO:0008270">
    <property type="term" value="F:zinc ion binding"/>
    <property type="evidence" value="ECO:0007669"/>
    <property type="project" value="UniProtKB-KW"/>
</dbReference>
<evidence type="ECO:0000313" key="14">
    <source>
        <dbReference type="Proteomes" id="UP000014500"/>
    </source>
</evidence>
<dbReference type="OMA" id="NINSIRM"/>
<dbReference type="EMBL" id="AFFK01014481">
    <property type="status" value="NOT_ANNOTATED_CDS"/>
    <property type="molecule type" value="Genomic_DNA"/>
</dbReference>
<evidence type="ECO:0000256" key="6">
    <source>
        <dbReference type="ARBA" id="ARBA00022786"/>
    </source>
</evidence>
<accession>T1IJ85</accession>